<evidence type="ECO:0000259" key="1">
    <source>
        <dbReference type="Pfam" id="PF14420"/>
    </source>
</evidence>
<dbReference type="EMBL" id="VIBQ01000014">
    <property type="protein sequence ID" value="KAB8349531.1"/>
    <property type="molecule type" value="Genomic_DNA"/>
</dbReference>
<organism evidence="2 3">
    <name type="scientific">Carpinus fangiana</name>
    <dbReference type="NCBI Taxonomy" id="176857"/>
    <lineage>
        <taxon>Eukaryota</taxon>
        <taxon>Viridiplantae</taxon>
        <taxon>Streptophyta</taxon>
        <taxon>Embryophyta</taxon>
        <taxon>Tracheophyta</taxon>
        <taxon>Spermatophyta</taxon>
        <taxon>Magnoliopsida</taxon>
        <taxon>eudicotyledons</taxon>
        <taxon>Gunneridae</taxon>
        <taxon>Pentapetalae</taxon>
        <taxon>rosids</taxon>
        <taxon>fabids</taxon>
        <taxon>Fagales</taxon>
        <taxon>Betulaceae</taxon>
        <taxon>Carpinus</taxon>
    </lineage>
</organism>
<reference evidence="2 3" key="1">
    <citation type="submission" date="2019-06" db="EMBL/GenBank/DDBJ databases">
        <title>A chromosomal-level reference genome of Carpinus fangiana (Coryloideae, Betulaceae).</title>
        <authorList>
            <person name="Yang X."/>
            <person name="Wang Z."/>
            <person name="Zhang L."/>
            <person name="Hao G."/>
            <person name="Liu J."/>
            <person name="Yang Y."/>
        </authorList>
    </citation>
    <scope>NUCLEOTIDE SEQUENCE [LARGE SCALE GENOMIC DNA]</scope>
    <source>
        <strain evidence="2">Cfa_2016G</strain>
        <tissue evidence="2">Leaf</tissue>
    </source>
</reference>
<evidence type="ECO:0000313" key="3">
    <source>
        <dbReference type="Proteomes" id="UP000327013"/>
    </source>
</evidence>
<keyword evidence="3" id="KW-1185">Reference proteome</keyword>
<evidence type="ECO:0000313" key="2">
    <source>
        <dbReference type="EMBL" id="KAB8349531.1"/>
    </source>
</evidence>
<sequence length="454" mass="52812">MEFYQGEIFSLYNAKKKPLREVIEILKRKHGIVVTPKVLNTQLSKWHYGKNYKRNEVREITEKISSLNVDGQKYALALRQRPVDIEKIARHYKRAFLQDFHAGFLFDSVRSADNTTRQNSEILSPQISLNCQEWKVHEKLLFDVDILVKGSFEADLYSFTGNNLLINSSPHHKVEVRAMHKLIGQLSNGRVAADKGDFDQAGRYWRQAFLQVEILVKGQYHDIIPNIIQQINDLTRDGRPELAILLNEHVATCSRQLAAPDGTSSSIYDGLRRIDLTSLVEMEELIVRRYVEHFHFYLGRYCYSSFTMIMNAARRRLFRYSWVTFDDCMPTVEELDGEFGPCDRRSLDVISLKMEVLGTRGLNDEMKVQAAMMIQRAEMIQNDNWMRFYYLTRAWFYLGQAQYATGERPLATESLSKALVTEADFRKVDDHDIFNPERLIITGLLEELETQTKL</sequence>
<protein>
    <recommendedName>
        <fullName evidence="1">Clr5 domain-containing protein</fullName>
    </recommendedName>
</protein>
<accession>A0A5N6KVI2</accession>
<gene>
    <name evidence="2" type="ORF">FH972_023557</name>
</gene>
<dbReference type="OrthoDB" id="5986190at2759"/>
<proteinExistence type="predicted"/>
<dbReference type="AlphaFoldDB" id="A0A5N6KVI2"/>
<feature type="domain" description="Clr5" evidence="1">
    <location>
        <begin position="3"/>
        <end position="48"/>
    </location>
</feature>
<name>A0A5N6KVI2_9ROSI</name>
<dbReference type="InterPro" id="IPR025676">
    <property type="entry name" value="Clr5_dom"/>
</dbReference>
<dbReference type="Pfam" id="PF14420">
    <property type="entry name" value="Clr5"/>
    <property type="match status" value="1"/>
</dbReference>
<comment type="caution">
    <text evidence="2">The sequence shown here is derived from an EMBL/GenBank/DDBJ whole genome shotgun (WGS) entry which is preliminary data.</text>
</comment>
<dbReference type="Proteomes" id="UP000327013">
    <property type="component" value="Unassembled WGS sequence"/>
</dbReference>